<sequence>MLKQLSLVSLLMLAACGDNDAEQDIDYNAVTDAEIDAFVDAGDFPMVVKIIEAQDKADIADVHDYLVLAKVYNDVLDGVAAEVALEKAREAGADEAELVLPLARALVAQREMDRAWKVLVEGDIPPDDRFDALLLKADVARDRRGPDAAREYFQQAIKERPDHFGGYLGLATLAFSQGDLAEAGRLAEQAGEMAPDDPGVLHVRGAIARYEGRHEEAVGLLKQAVAARSGHLLARLELAGTYIDTRKFEDAQKELDAVYALSPGNSMAQYHSALILAMTGKPGEAEALLLRTGDLTRLYPPAARTYGHVAYQLGKYSTASMYLERFLEGQPSDRLTRLALAESISQRGRAQEALDVLRPLLDQEEGDLEAVLMAAAAHGALGEVAKVRDRLREARSLAAERGADGETLMKGLTRRLALARFFAGDQKGATEELQAYYLQNQDDVESMAVLANLWLGQGNYAAAEDLAHKIQARVPGSAQAANILGSVKYRQRDFEAALGHFDAALKENVDYQSAIKNRALVYIALSRFDDAEKDLVGLAASAPSDGQIHAMLGRVYLQQGETQKAMAELRQAEEILPSSAIVAADMSLALARQGYYSSAINKASKAQKLAEGTDAGLVTYLAGLVDGWQETIKAEADAEAEQEAERRAKLEKGRKKREAAKQKLIDDTRGDGAPAADDAAETAPKTEPETGDDPPKADGGA</sequence>
<keyword evidence="1" id="KW-0677">Repeat</keyword>
<evidence type="ECO:0000256" key="3">
    <source>
        <dbReference type="PROSITE-ProRule" id="PRU00339"/>
    </source>
</evidence>
<dbReference type="PROSITE" id="PS51257">
    <property type="entry name" value="PROKAR_LIPOPROTEIN"/>
    <property type="match status" value="1"/>
</dbReference>
<dbReference type="PANTHER" id="PTHR45586:SF1">
    <property type="entry name" value="LIPOPOLYSACCHARIDE ASSEMBLY PROTEIN B"/>
    <property type="match status" value="1"/>
</dbReference>
<protein>
    <submittedName>
        <fullName evidence="5">Flp pilus assembly protein TadD, contains TPR repeats</fullName>
    </submittedName>
</protein>
<gene>
    <name evidence="5" type="ORF">SAMN04488071_2749</name>
</gene>
<dbReference type="Gene3D" id="1.25.40.10">
    <property type="entry name" value="Tetratricopeptide repeat domain"/>
    <property type="match status" value="3"/>
</dbReference>
<organism evidence="5 6">
    <name type="scientific">Kordiimonas lacus</name>
    <dbReference type="NCBI Taxonomy" id="637679"/>
    <lineage>
        <taxon>Bacteria</taxon>
        <taxon>Pseudomonadati</taxon>
        <taxon>Pseudomonadota</taxon>
        <taxon>Alphaproteobacteria</taxon>
        <taxon>Kordiimonadales</taxon>
        <taxon>Kordiimonadaceae</taxon>
        <taxon>Kordiimonas</taxon>
    </lineage>
</organism>
<dbReference type="AlphaFoldDB" id="A0A1G7CCQ0"/>
<dbReference type="PANTHER" id="PTHR45586">
    <property type="entry name" value="TPR REPEAT-CONTAINING PROTEIN PA4667"/>
    <property type="match status" value="1"/>
</dbReference>
<evidence type="ECO:0000256" key="2">
    <source>
        <dbReference type="ARBA" id="ARBA00022803"/>
    </source>
</evidence>
<dbReference type="SUPFAM" id="SSF48452">
    <property type="entry name" value="TPR-like"/>
    <property type="match status" value="3"/>
</dbReference>
<evidence type="ECO:0000313" key="6">
    <source>
        <dbReference type="Proteomes" id="UP000183685"/>
    </source>
</evidence>
<feature type="compositionally biased region" description="Basic and acidic residues" evidence="4">
    <location>
        <begin position="684"/>
        <end position="701"/>
    </location>
</feature>
<dbReference type="InterPro" id="IPR019734">
    <property type="entry name" value="TPR_rpt"/>
</dbReference>
<dbReference type="EMBL" id="FNAK01000006">
    <property type="protein sequence ID" value="SDE37079.1"/>
    <property type="molecule type" value="Genomic_DNA"/>
</dbReference>
<dbReference type="Pfam" id="PF14559">
    <property type="entry name" value="TPR_19"/>
    <property type="match status" value="1"/>
</dbReference>
<evidence type="ECO:0000256" key="1">
    <source>
        <dbReference type="ARBA" id="ARBA00022737"/>
    </source>
</evidence>
<accession>A0A1G7CCQ0</accession>
<keyword evidence="6" id="KW-1185">Reference proteome</keyword>
<feature type="compositionally biased region" description="Basic and acidic residues" evidence="4">
    <location>
        <begin position="659"/>
        <end position="670"/>
    </location>
</feature>
<dbReference type="RefSeq" id="WP_082714646.1">
    <property type="nucleotide sequence ID" value="NZ_FNAK01000006.1"/>
</dbReference>
<dbReference type="Pfam" id="PF13432">
    <property type="entry name" value="TPR_16"/>
    <property type="match status" value="4"/>
</dbReference>
<keyword evidence="2 3" id="KW-0802">TPR repeat</keyword>
<proteinExistence type="predicted"/>
<name>A0A1G7CCQ0_9PROT</name>
<evidence type="ECO:0000256" key="4">
    <source>
        <dbReference type="SAM" id="MobiDB-lite"/>
    </source>
</evidence>
<dbReference type="OrthoDB" id="9814069at2"/>
<dbReference type="InterPro" id="IPR051012">
    <property type="entry name" value="CellSynth/LPSAsmb/PSIAsmb"/>
</dbReference>
<dbReference type="InterPro" id="IPR011990">
    <property type="entry name" value="TPR-like_helical_dom_sf"/>
</dbReference>
<evidence type="ECO:0000313" key="5">
    <source>
        <dbReference type="EMBL" id="SDE37079.1"/>
    </source>
</evidence>
<dbReference type="STRING" id="637679.GCA_001550055_03172"/>
<feature type="repeat" description="TPR" evidence="3">
    <location>
        <begin position="546"/>
        <end position="579"/>
    </location>
</feature>
<dbReference type="PROSITE" id="PS50005">
    <property type="entry name" value="TPR"/>
    <property type="match status" value="1"/>
</dbReference>
<dbReference type="SMART" id="SM00028">
    <property type="entry name" value="TPR"/>
    <property type="match status" value="7"/>
</dbReference>
<dbReference type="Proteomes" id="UP000183685">
    <property type="component" value="Unassembled WGS sequence"/>
</dbReference>
<reference evidence="5 6" key="1">
    <citation type="submission" date="2016-10" db="EMBL/GenBank/DDBJ databases">
        <authorList>
            <person name="de Groot N.N."/>
        </authorList>
    </citation>
    <scope>NUCLEOTIDE SEQUENCE [LARGE SCALE GENOMIC DNA]</scope>
    <source>
        <strain evidence="5 6">CGMCC 1.9109</strain>
    </source>
</reference>
<feature type="compositionally biased region" description="Low complexity" evidence="4">
    <location>
        <begin position="671"/>
        <end position="683"/>
    </location>
</feature>
<feature type="region of interest" description="Disordered" evidence="4">
    <location>
        <begin position="642"/>
        <end position="701"/>
    </location>
</feature>